<dbReference type="SUPFAM" id="SSF82771">
    <property type="entry name" value="GIY-YIG endonuclease"/>
    <property type="match status" value="1"/>
</dbReference>
<dbReference type="Pfam" id="PF01541">
    <property type="entry name" value="GIY-YIG"/>
    <property type="match status" value="1"/>
</dbReference>
<comment type="similarity">
    <text evidence="1">Belongs to the UPF0213 family.</text>
</comment>
<dbReference type="Proteomes" id="UP000177614">
    <property type="component" value="Unassembled WGS sequence"/>
</dbReference>
<protein>
    <recommendedName>
        <fullName evidence="2">GIY-YIG domain-containing protein</fullName>
    </recommendedName>
</protein>
<accession>A0A1F4XL55</accession>
<dbReference type="Gene3D" id="3.40.1440.10">
    <property type="entry name" value="GIY-YIG endonuclease"/>
    <property type="match status" value="1"/>
</dbReference>
<dbReference type="PROSITE" id="PS50164">
    <property type="entry name" value="GIY_YIG"/>
    <property type="match status" value="1"/>
</dbReference>
<dbReference type="InterPro" id="IPR050190">
    <property type="entry name" value="UPF0213_domain"/>
</dbReference>
<dbReference type="EMBL" id="MEWR01000008">
    <property type="protein sequence ID" value="OGC82389.1"/>
    <property type="molecule type" value="Genomic_DNA"/>
</dbReference>
<gene>
    <name evidence="3" type="ORF">A2V81_02600</name>
</gene>
<sequence>MFYFVYVLLSMKDNKMYIGFSTDVNRRLKEHNNGKNRSTFNRRPLKLIYYEAHTNKSAALKRENYFKTTKGKTMLRIILKDVLSELYPGT</sequence>
<dbReference type="InterPro" id="IPR000305">
    <property type="entry name" value="GIY-YIG_endonuc"/>
</dbReference>
<comment type="caution">
    <text evidence="3">The sequence shown here is derived from an EMBL/GenBank/DDBJ whole genome shotgun (WGS) entry which is preliminary data.</text>
</comment>
<proteinExistence type="inferred from homology"/>
<evidence type="ECO:0000259" key="2">
    <source>
        <dbReference type="PROSITE" id="PS50164"/>
    </source>
</evidence>
<feature type="domain" description="GIY-YIG" evidence="2">
    <location>
        <begin position="1"/>
        <end position="77"/>
    </location>
</feature>
<dbReference type="PANTHER" id="PTHR34477">
    <property type="entry name" value="UPF0213 PROTEIN YHBQ"/>
    <property type="match status" value="1"/>
</dbReference>
<dbReference type="PANTHER" id="PTHR34477:SF1">
    <property type="entry name" value="UPF0213 PROTEIN YHBQ"/>
    <property type="match status" value="1"/>
</dbReference>
<dbReference type="CDD" id="cd10449">
    <property type="entry name" value="GIY-YIG_SLX1_like"/>
    <property type="match status" value="1"/>
</dbReference>
<evidence type="ECO:0000256" key="1">
    <source>
        <dbReference type="ARBA" id="ARBA00007435"/>
    </source>
</evidence>
<dbReference type="AlphaFoldDB" id="A0A1F4XL55"/>
<dbReference type="InterPro" id="IPR035901">
    <property type="entry name" value="GIY-YIG_endonuc_sf"/>
</dbReference>
<name>A0A1F4XL55_9BACT</name>
<reference evidence="3 4" key="1">
    <citation type="journal article" date="2016" name="Nat. Commun.">
        <title>Thousands of microbial genomes shed light on interconnected biogeochemical processes in an aquifer system.</title>
        <authorList>
            <person name="Anantharaman K."/>
            <person name="Brown C.T."/>
            <person name="Hug L.A."/>
            <person name="Sharon I."/>
            <person name="Castelle C.J."/>
            <person name="Probst A.J."/>
            <person name="Thomas B.C."/>
            <person name="Singh A."/>
            <person name="Wilkins M.J."/>
            <person name="Karaoz U."/>
            <person name="Brodie E.L."/>
            <person name="Williams K.H."/>
            <person name="Hubbard S.S."/>
            <person name="Banfield J.F."/>
        </authorList>
    </citation>
    <scope>NUCLEOTIDE SEQUENCE [LARGE SCALE GENOMIC DNA]</scope>
</reference>
<evidence type="ECO:0000313" key="3">
    <source>
        <dbReference type="EMBL" id="OGC82389.1"/>
    </source>
</evidence>
<evidence type="ECO:0000313" key="4">
    <source>
        <dbReference type="Proteomes" id="UP000177614"/>
    </source>
</evidence>
<organism evidence="3 4">
    <name type="scientific">Candidatus Abawacabacteria bacterium RBG_16_42_10</name>
    <dbReference type="NCBI Taxonomy" id="1817814"/>
    <lineage>
        <taxon>Bacteria</taxon>
        <taxon>Candidatus Abawacaibacteriota</taxon>
    </lineage>
</organism>